<dbReference type="PROSITE" id="PS00061">
    <property type="entry name" value="ADH_SHORT"/>
    <property type="match status" value="1"/>
</dbReference>
<dbReference type="OrthoDB" id="498125at2759"/>
<dbReference type="Proteomes" id="UP000664132">
    <property type="component" value="Unassembled WGS sequence"/>
</dbReference>
<dbReference type="InterPro" id="IPR036291">
    <property type="entry name" value="NAD(P)-bd_dom_sf"/>
</dbReference>
<keyword evidence="3" id="KW-0560">Oxidoreductase</keyword>
<reference evidence="4" key="1">
    <citation type="submission" date="2021-02" db="EMBL/GenBank/DDBJ databases">
        <title>Genome sequence Cadophora malorum strain M34.</title>
        <authorList>
            <person name="Stefanovic E."/>
            <person name="Vu D."/>
            <person name="Scully C."/>
            <person name="Dijksterhuis J."/>
            <person name="Roader J."/>
            <person name="Houbraken J."/>
        </authorList>
    </citation>
    <scope>NUCLEOTIDE SEQUENCE</scope>
    <source>
        <strain evidence="4">M34</strain>
    </source>
</reference>
<gene>
    <name evidence="4" type="ORF">IFR04_009478</name>
</gene>
<dbReference type="SUPFAM" id="SSF51735">
    <property type="entry name" value="NAD(P)-binding Rossmann-fold domains"/>
    <property type="match status" value="1"/>
</dbReference>
<keyword evidence="5" id="KW-1185">Reference proteome</keyword>
<evidence type="ECO:0000256" key="2">
    <source>
        <dbReference type="ARBA" id="ARBA00022857"/>
    </source>
</evidence>
<evidence type="ECO:0000256" key="1">
    <source>
        <dbReference type="ARBA" id="ARBA00006484"/>
    </source>
</evidence>
<dbReference type="Gene3D" id="3.40.50.720">
    <property type="entry name" value="NAD(P)-binding Rossmann-like Domain"/>
    <property type="match status" value="1"/>
</dbReference>
<dbReference type="PANTHER" id="PTHR43180:SF16">
    <property type="entry name" value="BACILYSIN BIOSYNTHESIS OXIDOREDUCTASE BACC"/>
    <property type="match status" value="1"/>
</dbReference>
<dbReference type="PRINTS" id="PR00081">
    <property type="entry name" value="GDHRDH"/>
</dbReference>
<proteinExistence type="inferred from homology"/>
<dbReference type="InterPro" id="IPR002347">
    <property type="entry name" value="SDR_fam"/>
</dbReference>
<dbReference type="GO" id="GO:0016491">
    <property type="term" value="F:oxidoreductase activity"/>
    <property type="evidence" value="ECO:0007669"/>
    <property type="project" value="UniProtKB-KW"/>
</dbReference>
<protein>
    <submittedName>
        <fullName evidence="4">Uncharacterized protein</fullName>
    </submittedName>
</protein>
<evidence type="ECO:0000256" key="3">
    <source>
        <dbReference type="ARBA" id="ARBA00023002"/>
    </source>
</evidence>
<evidence type="ECO:0000313" key="4">
    <source>
        <dbReference type="EMBL" id="KAG4417409.1"/>
    </source>
</evidence>
<comment type="caution">
    <text evidence="4">The sequence shown here is derived from an EMBL/GenBank/DDBJ whole genome shotgun (WGS) entry which is preliminary data.</text>
</comment>
<comment type="similarity">
    <text evidence="1">Belongs to the short-chain dehydrogenases/reductases (SDR) family.</text>
</comment>
<dbReference type="PANTHER" id="PTHR43180">
    <property type="entry name" value="3-OXOACYL-(ACYL-CARRIER-PROTEIN) REDUCTASE (AFU_ORTHOLOGUE AFUA_6G11210)"/>
    <property type="match status" value="1"/>
</dbReference>
<evidence type="ECO:0000313" key="5">
    <source>
        <dbReference type="Proteomes" id="UP000664132"/>
    </source>
</evidence>
<dbReference type="InterPro" id="IPR020904">
    <property type="entry name" value="Sc_DH/Rdtase_CS"/>
</dbReference>
<keyword evidence="2" id="KW-0521">NADP</keyword>
<dbReference type="EMBL" id="JAFJYH010000156">
    <property type="protein sequence ID" value="KAG4417409.1"/>
    <property type="molecule type" value="Genomic_DNA"/>
</dbReference>
<accession>A0A8H7T9A2</accession>
<name>A0A8H7T9A2_9HELO</name>
<sequence>MAKDRNNVIEAVRQSPPLDMGPYDPSGVSGKTIIITGGASGFGEGFARNWAAHGANVIIADISNGQPLADELRKAGGTAHYVRCDVTNWQSQVDMFREAVKLSPRGTIDAVVCNAGITDSGNPFTDPVGMDKEEPPKPVFKTIDVNLIGVMYSAHLAMHWLPLNEKPKNNPGGYSPDRHILLIGSVASLLPIPLLVQYGASKHAVLGLFRSLRATSFVKGIRVNMLCPYFIDTPLIPPAGRSLLLGGAMGKPDDVVDAGTRVMADSTIHGRALVIGPSVKIDDEWKLLPEDTPDVDNVAVWEVLGSDFIEVDAFTRRFVSMLNAVERVRGWYGWGYDLVRMLVYPVTSRLRR</sequence>
<dbReference type="Pfam" id="PF00106">
    <property type="entry name" value="adh_short"/>
    <property type="match status" value="1"/>
</dbReference>
<organism evidence="4 5">
    <name type="scientific">Cadophora malorum</name>
    <dbReference type="NCBI Taxonomy" id="108018"/>
    <lineage>
        <taxon>Eukaryota</taxon>
        <taxon>Fungi</taxon>
        <taxon>Dikarya</taxon>
        <taxon>Ascomycota</taxon>
        <taxon>Pezizomycotina</taxon>
        <taxon>Leotiomycetes</taxon>
        <taxon>Helotiales</taxon>
        <taxon>Ploettnerulaceae</taxon>
        <taxon>Cadophora</taxon>
    </lineage>
</organism>
<dbReference type="AlphaFoldDB" id="A0A8H7T9A2"/>